<feature type="domain" description="p-hydroxybenzoic acid efflux pump subunit AaeA-like beta-barrel" evidence="4">
    <location>
        <begin position="250"/>
        <end position="337"/>
    </location>
</feature>
<keyword evidence="2" id="KW-1133">Transmembrane helix</keyword>
<dbReference type="EMBL" id="CP165628">
    <property type="protein sequence ID" value="XDU74206.1"/>
    <property type="molecule type" value="Genomic_DNA"/>
</dbReference>
<organism evidence="5">
    <name type="scientific">Rouxiella sp. WC2420</name>
    <dbReference type="NCBI Taxonomy" id="3234145"/>
    <lineage>
        <taxon>Bacteria</taxon>
        <taxon>Pseudomonadati</taxon>
        <taxon>Pseudomonadota</taxon>
        <taxon>Gammaproteobacteria</taxon>
        <taxon>Enterobacterales</taxon>
        <taxon>Yersiniaceae</taxon>
        <taxon>Rouxiella</taxon>
    </lineage>
</organism>
<feature type="transmembrane region" description="Helical" evidence="2">
    <location>
        <begin position="12"/>
        <end position="31"/>
    </location>
</feature>
<dbReference type="InterPro" id="IPR058634">
    <property type="entry name" value="AaeA-lik-b-barrel"/>
</dbReference>
<dbReference type="SUPFAM" id="SSF111369">
    <property type="entry name" value="HlyD-like secretion proteins"/>
    <property type="match status" value="2"/>
</dbReference>
<keyword evidence="2" id="KW-0472">Membrane</keyword>
<reference evidence="5" key="1">
    <citation type="submission" date="2024-07" db="EMBL/GenBank/DDBJ databases">
        <authorList>
            <person name="Biller S.J."/>
        </authorList>
    </citation>
    <scope>NUCLEOTIDE SEQUENCE</scope>
    <source>
        <strain evidence="5">WC2420</strain>
    </source>
</reference>
<evidence type="ECO:0000313" key="5">
    <source>
        <dbReference type="EMBL" id="XDU74206.1"/>
    </source>
</evidence>
<dbReference type="Pfam" id="PF25917">
    <property type="entry name" value="BSH_RND"/>
    <property type="match status" value="1"/>
</dbReference>
<evidence type="ECO:0000259" key="3">
    <source>
        <dbReference type="Pfam" id="PF25917"/>
    </source>
</evidence>
<comment type="similarity">
    <text evidence="1">Belongs to the membrane fusion protein (MFP) (TC 8.A.1) family.</text>
</comment>
<evidence type="ECO:0000256" key="2">
    <source>
        <dbReference type="SAM" id="Phobius"/>
    </source>
</evidence>
<protein>
    <submittedName>
        <fullName evidence="5">HlyD family secretion protein</fullName>
    </submittedName>
</protein>
<dbReference type="InterPro" id="IPR058625">
    <property type="entry name" value="MdtA-like_BSH"/>
</dbReference>
<dbReference type="InterPro" id="IPR050739">
    <property type="entry name" value="MFP"/>
</dbReference>
<keyword evidence="2" id="KW-0812">Transmembrane</keyword>
<evidence type="ECO:0000259" key="4">
    <source>
        <dbReference type="Pfam" id="PF25963"/>
    </source>
</evidence>
<sequence>MSEKTTIKKPLWAVAIAVFAIVIFILGRWIFGTNTLQTTNDAYINADFTLVAPKISGFVEQILVEDNQHVKAGQVLARIDAKDYEADLAAANAAVAIAHANADDASAALVRQQALIAQAKSVVDGDVSQVAFSRQELARYQNLAKQGAGTLQNYQLAQSRLQTSLAKEAEHRAAIKAVIDQLNVINAKREAALAEVSHAQAMQQRANLNLSYTTLIAPFDGTVGRRSVRVGAYVKPGDLLMAVVPLTQSYIVANFQESQLTHVHPGQPATVEVDTFPNVSFQGHVESIAPATGVTFSAIAPDNATGNFTKVVQRIPVKIILDPKQPMTEQLRVGMSVEASIDTDSKNAKVSPL</sequence>
<evidence type="ECO:0000256" key="1">
    <source>
        <dbReference type="ARBA" id="ARBA00009477"/>
    </source>
</evidence>
<dbReference type="PRINTS" id="PR01490">
    <property type="entry name" value="RTXTOXIND"/>
</dbReference>
<name>A0AB39VVH8_9GAMM</name>
<dbReference type="PANTHER" id="PTHR30386">
    <property type="entry name" value="MEMBRANE FUSION SUBUNIT OF EMRAB-TOLC MULTIDRUG EFFLUX PUMP"/>
    <property type="match status" value="1"/>
</dbReference>
<feature type="domain" description="Multidrug resistance protein MdtA-like barrel-sandwich hybrid" evidence="3">
    <location>
        <begin position="51"/>
        <end position="244"/>
    </location>
</feature>
<dbReference type="Gene3D" id="2.40.30.170">
    <property type="match status" value="1"/>
</dbReference>
<dbReference type="Pfam" id="PF25963">
    <property type="entry name" value="Beta-barrel_AAEA"/>
    <property type="match status" value="1"/>
</dbReference>
<dbReference type="GO" id="GO:0055085">
    <property type="term" value="P:transmembrane transport"/>
    <property type="evidence" value="ECO:0007669"/>
    <property type="project" value="InterPro"/>
</dbReference>
<accession>A0AB39VVH8</accession>
<dbReference type="Gene3D" id="1.10.287.470">
    <property type="entry name" value="Helix hairpin bin"/>
    <property type="match status" value="1"/>
</dbReference>
<dbReference type="PANTHER" id="PTHR30386:SF24">
    <property type="entry name" value="MULTIDRUG RESISTANCE EFFLUX PUMP"/>
    <property type="match status" value="1"/>
</dbReference>
<dbReference type="Gene3D" id="2.40.50.100">
    <property type="match status" value="1"/>
</dbReference>
<gene>
    <name evidence="5" type="ORF">AB3G37_09100</name>
</gene>
<dbReference type="AlphaFoldDB" id="A0AB39VVH8"/>
<proteinExistence type="inferred from homology"/>
<dbReference type="RefSeq" id="WP_369790406.1">
    <property type="nucleotide sequence ID" value="NZ_CP165628.1"/>
</dbReference>